<keyword evidence="2" id="KW-0812">Transmembrane</keyword>
<evidence type="ECO:0000256" key="1">
    <source>
        <dbReference type="SAM" id="MobiDB-lite"/>
    </source>
</evidence>
<name>A0ABR7LVI7_9ACTN</name>
<protein>
    <submittedName>
        <fullName evidence="3">Uncharacterized protein</fullName>
    </submittedName>
</protein>
<proteinExistence type="predicted"/>
<evidence type="ECO:0000313" key="3">
    <source>
        <dbReference type="EMBL" id="MBC6468522.1"/>
    </source>
</evidence>
<keyword evidence="4" id="KW-1185">Reference proteome</keyword>
<keyword evidence="2" id="KW-0472">Membrane</keyword>
<comment type="caution">
    <text evidence="3">The sequence shown here is derived from an EMBL/GenBank/DDBJ whole genome shotgun (WGS) entry which is preliminary data.</text>
</comment>
<gene>
    <name evidence="3" type="ORF">HKK74_23940</name>
</gene>
<feature type="region of interest" description="Disordered" evidence="1">
    <location>
        <begin position="1"/>
        <end position="20"/>
    </location>
</feature>
<evidence type="ECO:0000256" key="2">
    <source>
        <dbReference type="SAM" id="Phobius"/>
    </source>
</evidence>
<accession>A0ABR7LVI7</accession>
<feature type="transmembrane region" description="Helical" evidence="2">
    <location>
        <begin position="49"/>
        <end position="66"/>
    </location>
</feature>
<dbReference type="Proteomes" id="UP000805614">
    <property type="component" value="Unassembled WGS sequence"/>
</dbReference>
<reference evidence="3 4" key="1">
    <citation type="submission" date="2020-06" db="EMBL/GenBank/DDBJ databases">
        <title>Actinomadura xiongansis sp. nov., isolated from soil of Baiyangdian.</title>
        <authorList>
            <person name="Zhang X."/>
        </authorList>
    </citation>
    <scope>NUCLEOTIDE SEQUENCE [LARGE SCALE GENOMIC DNA]</scope>
    <source>
        <strain evidence="3 4">HBUM206468</strain>
    </source>
</reference>
<dbReference type="RefSeq" id="WP_187245565.1">
    <property type="nucleotide sequence ID" value="NZ_BAAAOK010000014.1"/>
</dbReference>
<organism evidence="3 4">
    <name type="scientific">Actinomadura alba</name>
    <dbReference type="NCBI Taxonomy" id="406431"/>
    <lineage>
        <taxon>Bacteria</taxon>
        <taxon>Bacillati</taxon>
        <taxon>Actinomycetota</taxon>
        <taxon>Actinomycetes</taxon>
        <taxon>Streptosporangiales</taxon>
        <taxon>Thermomonosporaceae</taxon>
        <taxon>Actinomadura</taxon>
    </lineage>
</organism>
<dbReference type="EMBL" id="JABVEC010000019">
    <property type="protein sequence ID" value="MBC6468522.1"/>
    <property type="molecule type" value="Genomic_DNA"/>
</dbReference>
<sequence length="67" mass="7253">MGSQDDFGQWEREFDESEVASSRRTRLLVALTVPIGCALLFFIGQAPLAIAGLVVAGLIMALWRAGM</sequence>
<evidence type="ECO:0000313" key="4">
    <source>
        <dbReference type="Proteomes" id="UP000805614"/>
    </source>
</evidence>
<keyword evidence="2" id="KW-1133">Transmembrane helix</keyword>